<keyword evidence="3" id="KW-1185">Reference proteome</keyword>
<dbReference type="EMBL" id="JAAOAO010000671">
    <property type="protein sequence ID" value="KAF5533604.1"/>
    <property type="molecule type" value="Genomic_DNA"/>
</dbReference>
<dbReference type="Proteomes" id="UP000574317">
    <property type="component" value="Unassembled WGS sequence"/>
</dbReference>
<evidence type="ECO:0000313" key="3">
    <source>
        <dbReference type="Proteomes" id="UP000574317"/>
    </source>
</evidence>
<evidence type="ECO:0000256" key="1">
    <source>
        <dbReference type="SAM" id="MobiDB-lite"/>
    </source>
</evidence>
<name>A0A8H5MLJ9_9HYPO</name>
<sequence length="124" mass="12959">MFDKLLQALQTGNPGVERSALPPTSVLDSVVSRAASESGFEPVGNHDPEPEPTTAPEPAPEPMEEVPVPESRNVPETSEKQALPAVGLTPDPALPDVDHTDTGDDIETGNVSSIPGSNAETRVK</sequence>
<accession>A0A8H5MLJ9</accession>
<proteinExistence type="predicted"/>
<protein>
    <submittedName>
        <fullName evidence="2">Uncharacterized protein</fullName>
    </submittedName>
</protein>
<feature type="region of interest" description="Disordered" evidence="1">
    <location>
        <begin position="1"/>
        <end position="124"/>
    </location>
</feature>
<comment type="caution">
    <text evidence="2">The sequence shown here is derived from an EMBL/GenBank/DDBJ whole genome shotgun (WGS) entry which is preliminary data.</text>
</comment>
<organism evidence="2 3">
    <name type="scientific">Fusarium napiforme</name>
    <dbReference type="NCBI Taxonomy" id="42672"/>
    <lineage>
        <taxon>Eukaryota</taxon>
        <taxon>Fungi</taxon>
        <taxon>Dikarya</taxon>
        <taxon>Ascomycota</taxon>
        <taxon>Pezizomycotina</taxon>
        <taxon>Sordariomycetes</taxon>
        <taxon>Hypocreomycetidae</taxon>
        <taxon>Hypocreales</taxon>
        <taxon>Nectriaceae</taxon>
        <taxon>Fusarium</taxon>
        <taxon>Fusarium fujikuroi species complex</taxon>
    </lineage>
</organism>
<dbReference type="AlphaFoldDB" id="A0A8H5MLJ9"/>
<reference evidence="2 3" key="1">
    <citation type="submission" date="2020-05" db="EMBL/GenBank/DDBJ databases">
        <title>Identification and distribution of gene clusters putatively required for synthesis of sphingolipid metabolism inhibitors in phylogenetically diverse species of the filamentous fungus Fusarium.</title>
        <authorList>
            <person name="Kim H.-S."/>
            <person name="Busman M."/>
            <person name="Brown D.W."/>
            <person name="Divon H."/>
            <person name="Uhlig S."/>
            <person name="Proctor R.H."/>
        </authorList>
    </citation>
    <scope>NUCLEOTIDE SEQUENCE [LARGE SCALE GENOMIC DNA]</scope>
    <source>
        <strain evidence="2 3">NRRL 25196</strain>
    </source>
</reference>
<feature type="compositionally biased region" description="Polar residues" evidence="1">
    <location>
        <begin position="109"/>
        <end position="124"/>
    </location>
</feature>
<feature type="compositionally biased region" description="Pro residues" evidence="1">
    <location>
        <begin position="51"/>
        <end position="61"/>
    </location>
</feature>
<evidence type="ECO:0000313" key="2">
    <source>
        <dbReference type="EMBL" id="KAF5533604.1"/>
    </source>
</evidence>
<gene>
    <name evidence="2" type="ORF">FNAPI_12621</name>
</gene>